<reference evidence="1 2" key="1">
    <citation type="journal article" date="2016" name="Nat. Commun.">
        <title>Thousands of microbial genomes shed light on interconnected biogeochemical processes in an aquifer system.</title>
        <authorList>
            <person name="Anantharaman K."/>
            <person name="Brown C.T."/>
            <person name="Hug L.A."/>
            <person name="Sharon I."/>
            <person name="Castelle C.J."/>
            <person name="Probst A.J."/>
            <person name="Thomas B.C."/>
            <person name="Singh A."/>
            <person name="Wilkins M.J."/>
            <person name="Karaoz U."/>
            <person name="Brodie E.L."/>
            <person name="Williams K.H."/>
            <person name="Hubbard S.S."/>
            <person name="Banfield J.F."/>
        </authorList>
    </citation>
    <scope>NUCLEOTIDE SEQUENCE [LARGE SCALE GENOMIC DNA]</scope>
</reference>
<accession>A0A1F8B8B9</accession>
<comment type="caution">
    <text evidence="1">The sequence shown here is derived from an EMBL/GenBank/DDBJ whole genome shotgun (WGS) entry which is preliminary data.</text>
</comment>
<dbReference type="Proteomes" id="UP000176404">
    <property type="component" value="Unassembled WGS sequence"/>
</dbReference>
<dbReference type="InterPro" id="IPR029057">
    <property type="entry name" value="PRTase-like"/>
</dbReference>
<name>A0A1F8B8B9_9BACT</name>
<protein>
    <recommendedName>
        <fullName evidence="3">Phosphoribosyltransferase domain-containing protein</fullName>
    </recommendedName>
</protein>
<proteinExistence type="predicted"/>
<evidence type="ECO:0008006" key="3">
    <source>
        <dbReference type="Google" id="ProtNLM"/>
    </source>
</evidence>
<dbReference type="AlphaFoldDB" id="A0A1F8B8B9"/>
<dbReference type="InterPro" id="IPR000836">
    <property type="entry name" value="PRTase_dom"/>
</dbReference>
<dbReference type="EMBL" id="MGHD01000006">
    <property type="protein sequence ID" value="OGM60261.1"/>
    <property type="molecule type" value="Genomic_DNA"/>
</dbReference>
<organism evidence="1 2">
    <name type="scientific">Candidatus Woesebacteria bacterium RIFCSPLOWO2_01_FULL_39_10b</name>
    <dbReference type="NCBI Taxonomy" id="1802517"/>
    <lineage>
        <taxon>Bacteria</taxon>
        <taxon>Candidatus Woeseibacteriota</taxon>
    </lineage>
</organism>
<evidence type="ECO:0000313" key="1">
    <source>
        <dbReference type="EMBL" id="OGM60261.1"/>
    </source>
</evidence>
<gene>
    <name evidence="1" type="ORF">A2892_04800</name>
</gene>
<sequence>MPSFEYRPRRESFFEQQFSIDQRDFERNTGLLATELSRLSYSPQRNQFTEVPQTEQRRSIEVLWHAESSTLIVPPPTTGTITIKDLPVMAVPVVGFIDRTQPDVVVGCDRGARIYALAVHSMWGKVQEQRFPTLDGKMHFARLSTSLGLDVTSEALARIMEASTAEVNRQGKRINGKRPRIMFIDDLIASGATREQIMKSLREIGVLPKADISFAVMCGSGADVTGSGRRVSIPWHDNPDVIGVNYTRDGQPIPVRTEEARKVRRQLYRATSELVAKTK</sequence>
<dbReference type="Gene3D" id="3.40.50.2020">
    <property type="match status" value="1"/>
</dbReference>
<dbReference type="SUPFAM" id="SSF53271">
    <property type="entry name" value="PRTase-like"/>
    <property type="match status" value="1"/>
</dbReference>
<evidence type="ECO:0000313" key="2">
    <source>
        <dbReference type="Proteomes" id="UP000176404"/>
    </source>
</evidence>
<dbReference type="CDD" id="cd06223">
    <property type="entry name" value="PRTases_typeI"/>
    <property type="match status" value="1"/>
</dbReference>